<organism evidence="1">
    <name type="scientific">viral metagenome</name>
    <dbReference type="NCBI Taxonomy" id="1070528"/>
    <lineage>
        <taxon>unclassified sequences</taxon>
        <taxon>metagenomes</taxon>
        <taxon>organismal metagenomes</taxon>
    </lineage>
</organism>
<dbReference type="EMBL" id="MT141539">
    <property type="protein sequence ID" value="QJA65456.1"/>
    <property type="molecule type" value="Genomic_DNA"/>
</dbReference>
<protein>
    <submittedName>
        <fullName evidence="1">Uncharacterized protein</fullName>
    </submittedName>
</protein>
<evidence type="ECO:0000313" key="1">
    <source>
        <dbReference type="EMBL" id="QJA65456.1"/>
    </source>
</evidence>
<sequence>MMGFFTDVKHVFKTGKFLKEQKEITVKIEQCVKDMKAAIDDEHKWFIKNGHCDNLKKGAG</sequence>
<name>A0A6M3J6E7_9ZZZZ</name>
<dbReference type="AlphaFoldDB" id="A0A6M3J6E7"/>
<proteinExistence type="predicted"/>
<gene>
    <name evidence="1" type="ORF">MM415B00395_0002</name>
</gene>
<accession>A0A6M3J6E7</accession>
<reference evidence="1" key="1">
    <citation type="submission" date="2020-03" db="EMBL/GenBank/DDBJ databases">
        <title>The deep terrestrial virosphere.</title>
        <authorList>
            <person name="Holmfeldt K."/>
            <person name="Nilsson E."/>
            <person name="Simone D."/>
            <person name="Lopez-Fernandez M."/>
            <person name="Wu X."/>
            <person name="de Brujin I."/>
            <person name="Lundin D."/>
            <person name="Andersson A."/>
            <person name="Bertilsson S."/>
            <person name="Dopson M."/>
        </authorList>
    </citation>
    <scope>NUCLEOTIDE SEQUENCE</scope>
    <source>
        <strain evidence="1">MM415B00395</strain>
    </source>
</reference>